<feature type="region of interest" description="Disordered" evidence="6">
    <location>
        <begin position="238"/>
        <end position="258"/>
    </location>
</feature>
<dbReference type="SMART" id="SM00571">
    <property type="entry name" value="DDT"/>
    <property type="match status" value="1"/>
</dbReference>
<dbReference type="EMBL" id="KZ305083">
    <property type="protein sequence ID" value="PIA28797.1"/>
    <property type="molecule type" value="Genomic_DNA"/>
</dbReference>
<reference evidence="9 10" key="1">
    <citation type="submission" date="2017-09" db="EMBL/GenBank/DDBJ databases">
        <title>WGS assembly of Aquilegia coerulea Goldsmith.</title>
        <authorList>
            <person name="Hodges S."/>
            <person name="Kramer E."/>
            <person name="Nordborg M."/>
            <person name="Tomkins J."/>
            <person name="Borevitz J."/>
            <person name="Derieg N."/>
            <person name="Yan J."/>
            <person name="Mihaltcheva S."/>
            <person name="Hayes R.D."/>
            <person name="Rokhsar D."/>
        </authorList>
    </citation>
    <scope>NUCLEOTIDE SEQUENCE [LARGE SCALE GENOMIC DNA]</scope>
    <source>
        <strain evidence="10">cv. Goldsmith</strain>
    </source>
</reference>
<evidence type="ECO:0000256" key="4">
    <source>
        <dbReference type="PROSITE-ProRule" id="PRU00108"/>
    </source>
</evidence>
<dbReference type="STRING" id="218851.A0A2G5CD91"/>
<dbReference type="SUPFAM" id="SSF46689">
    <property type="entry name" value="Homeodomain-like"/>
    <property type="match status" value="1"/>
</dbReference>
<feature type="region of interest" description="Disordered" evidence="6">
    <location>
        <begin position="150"/>
        <end position="197"/>
    </location>
</feature>
<feature type="DNA-binding region" description="Homeobox" evidence="4">
    <location>
        <begin position="34"/>
        <end position="80"/>
    </location>
</feature>
<dbReference type="GO" id="GO:0003677">
    <property type="term" value="F:DNA binding"/>
    <property type="evidence" value="ECO:0007669"/>
    <property type="project" value="UniProtKB-UniRule"/>
</dbReference>
<evidence type="ECO:0000259" key="7">
    <source>
        <dbReference type="PROSITE" id="PS50071"/>
    </source>
</evidence>
<evidence type="ECO:0000313" key="10">
    <source>
        <dbReference type="Proteomes" id="UP000230069"/>
    </source>
</evidence>
<dbReference type="InterPro" id="IPR007759">
    <property type="entry name" value="Asxl_HARE-HTH"/>
</dbReference>
<dbReference type="SMART" id="SM00389">
    <property type="entry name" value="HOX"/>
    <property type="match status" value="1"/>
</dbReference>
<dbReference type="Pfam" id="PF02791">
    <property type="entry name" value="DDT"/>
    <property type="match status" value="1"/>
</dbReference>
<sequence>MGNSDEDGGGVGVCKMVFNNHGSITKRKTLLQLQTLEHLYSEDKYPSHKELEDFALSLNLTYKQVRGWFVERRRKEKRETIETPTSPPICYTNHLYHHSNPLPGSILQTNNQKQTMMHSVDYILKKIFRKDGPPLGVTFDPLPLGAFHSTTTTTGQRNGPTCAQNQRMAKKRKVSKSPISQLEVNTKKSVSGNKHGMGKGLMTVWRATNAGARGYPMGVNTTDKYITDVYFNSASANSRKPLQHEMRKKESHKLTKKQGRAGNKLLERRKRAIVSSSKADNPKKPHHAECKLALEGLRSQEYRNGTTKLVDDEELELRELQAGPNPLTCSAHLASNTLHTCSLCKDLLARFPPQSVMMKQPLCVQPWGSLPELVKKLFKVFRFLYSCSDTLDICPFTLDEFAQAFHDKDSLLLGRIHATLLKLLFSDVGMAVNSGFHSHASKDYRFLGFLQTVKEQEFILKLWNRCLNPITWPEILRQVLIAAGFNSKQRDFRRIPSIKDDNLLAGYGLRPGTLKGEMFSILSEQGNNGLKVLELAKDFRVVKLHLTNSAKELELLIRSTLSSDITLFEKISPSTYRLRSNLLNCIGAGDCQSDSEDSGSIDGASEESITNSCDESELDSSKTSLALVKHKKHSTKKSDTLIEYNEIDEMDSGEQWLLALMESEYSELSIEEKMNTLVALVDLTSAGSSTRVEARESVTAENLASIQHHGGAKIKRSVAKQNNLVKPFWSNSESMDVVKEMDAPPGKHSVKWNGLKKNDSRVPDASKTNATESIDEAGLDRHPLQSIYLGSDRRFNSYWLFLGPCNAKDPGHRRIYFESSEDGHWEVIDTKEALYSLLSVLDGRGSREAYLLAALMRLEGFLCEAMCNNITSDNDMRHSTQSDRSSLGIISSDGSSPISEVDNNLNLSDKVNASVPSSGAIVLEVKKVEEQRRKWDRLQAFDAWIWNSFYCNLNAVKHSKRSYVDTLVRCASCHDLYWRDEKHCKICHATFELDFDLEERYAVHVATCREKEDNKFPKHKVLPTQLQSLKAALHAIEGVMPKEALVSAWTMSDHKLWIRRLRRTTSLLELLQVLTDFVGALNENWLSQCSIDSDCHTAVDEIIESFPTIPQTISAVALWLVKLDASFAPHLKGAHCEQTHGRTRNKKVSHWLTVMTWSGLADLFVHSCMLFGVQELWFFSKQMIGGQLRLLFGLLEI</sequence>
<dbReference type="Proteomes" id="UP000230069">
    <property type="component" value="Unassembled WGS sequence"/>
</dbReference>
<dbReference type="Pfam" id="PF15613">
    <property type="entry name" value="WSD"/>
    <property type="match status" value="1"/>
</dbReference>
<evidence type="ECO:0008006" key="11">
    <source>
        <dbReference type="Google" id="ProtNLM"/>
    </source>
</evidence>
<evidence type="ECO:0000256" key="3">
    <source>
        <dbReference type="ARBA" id="ARBA00023242"/>
    </source>
</evidence>
<feature type="domain" description="DDT" evidence="8">
    <location>
        <begin position="371"/>
        <end position="430"/>
    </location>
</feature>
<evidence type="ECO:0000256" key="1">
    <source>
        <dbReference type="ARBA" id="ARBA00004123"/>
    </source>
</evidence>
<dbReference type="InterPro" id="IPR009057">
    <property type="entry name" value="Homeodomain-like_sf"/>
</dbReference>
<protein>
    <recommendedName>
        <fullName evidence="11">Homeobox domain-containing protein</fullName>
    </recommendedName>
</protein>
<keyword evidence="3 4" id="KW-0539">Nucleus</keyword>
<dbReference type="OrthoDB" id="6159439at2759"/>
<keyword evidence="4 5" id="KW-0371">Homeobox</keyword>
<evidence type="ECO:0000313" key="9">
    <source>
        <dbReference type="EMBL" id="PIA28797.1"/>
    </source>
</evidence>
<dbReference type="GO" id="GO:0005634">
    <property type="term" value="C:nucleus"/>
    <property type="evidence" value="ECO:0007669"/>
    <property type="project" value="UniProtKB-SubCell"/>
</dbReference>
<organism evidence="9 10">
    <name type="scientific">Aquilegia coerulea</name>
    <name type="common">Rocky mountain columbine</name>
    <dbReference type="NCBI Taxonomy" id="218851"/>
    <lineage>
        <taxon>Eukaryota</taxon>
        <taxon>Viridiplantae</taxon>
        <taxon>Streptophyta</taxon>
        <taxon>Embryophyta</taxon>
        <taxon>Tracheophyta</taxon>
        <taxon>Spermatophyta</taxon>
        <taxon>Magnoliopsida</taxon>
        <taxon>Ranunculales</taxon>
        <taxon>Ranunculaceae</taxon>
        <taxon>Thalictroideae</taxon>
        <taxon>Aquilegia</taxon>
    </lineage>
</organism>
<dbReference type="InterPro" id="IPR018501">
    <property type="entry name" value="DDT_dom"/>
</dbReference>
<feature type="region of interest" description="Disordered" evidence="6">
    <location>
        <begin position="596"/>
        <end position="616"/>
    </location>
</feature>
<dbReference type="Gene3D" id="1.10.10.60">
    <property type="entry name" value="Homeodomain-like"/>
    <property type="match status" value="1"/>
</dbReference>
<dbReference type="PROSITE" id="PS50071">
    <property type="entry name" value="HOMEOBOX_2"/>
    <property type="match status" value="1"/>
</dbReference>
<dbReference type="InterPro" id="IPR028942">
    <property type="entry name" value="WHIM1_dom"/>
</dbReference>
<dbReference type="GO" id="GO:0006357">
    <property type="term" value="P:regulation of transcription by RNA polymerase II"/>
    <property type="evidence" value="ECO:0007669"/>
    <property type="project" value="InterPro"/>
</dbReference>
<proteinExistence type="predicted"/>
<dbReference type="Pfam" id="PF00046">
    <property type="entry name" value="Homeodomain"/>
    <property type="match status" value="1"/>
</dbReference>
<dbReference type="PROSITE" id="PS50827">
    <property type="entry name" value="DDT"/>
    <property type="match status" value="1"/>
</dbReference>
<accession>A0A2G5CD91</accession>
<dbReference type="InterPro" id="IPR044977">
    <property type="entry name" value="RLT1-3"/>
</dbReference>
<dbReference type="InterPro" id="IPR028941">
    <property type="entry name" value="WHIM2_dom"/>
</dbReference>
<keyword evidence="4 5" id="KW-0238">DNA-binding</keyword>
<gene>
    <name evidence="9" type="ORF">AQUCO_06600010v1</name>
</gene>
<dbReference type="InParanoid" id="A0A2G5CD91"/>
<keyword evidence="10" id="KW-1185">Reference proteome</keyword>
<dbReference type="Pfam" id="PF05066">
    <property type="entry name" value="HARE-HTH"/>
    <property type="match status" value="1"/>
</dbReference>
<feature type="compositionally biased region" description="Polar residues" evidence="6">
    <location>
        <begin position="177"/>
        <end position="192"/>
    </location>
</feature>
<dbReference type="PANTHER" id="PTHR36968">
    <property type="entry name" value="HOMEOBOX-DDT DOMAIN PROTEIN RLT2"/>
    <property type="match status" value="1"/>
</dbReference>
<dbReference type="AlphaFoldDB" id="A0A2G5CD91"/>
<keyword evidence="2" id="KW-0804">Transcription</keyword>
<name>A0A2G5CD91_AQUCA</name>
<comment type="subcellular location">
    <subcellularLocation>
        <location evidence="1 4 5">Nucleus</location>
    </subcellularLocation>
</comment>
<evidence type="ECO:0000256" key="2">
    <source>
        <dbReference type="ARBA" id="ARBA00023163"/>
    </source>
</evidence>
<feature type="compositionally biased region" description="Basic residues" evidence="6">
    <location>
        <begin position="249"/>
        <end position="258"/>
    </location>
</feature>
<feature type="compositionally biased region" description="Polar residues" evidence="6">
    <location>
        <begin position="155"/>
        <end position="167"/>
    </location>
</feature>
<dbReference type="InterPro" id="IPR001356">
    <property type="entry name" value="HD"/>
</dbReference>
<evidence type="ECO:0000256" key="5">
    <source>
        <dbReference type="RuleBase" id="RU000682"/>
    </source>
</evidence>
<evidence type="ECO:0000256" key="6">
    <source>
        <dbReference type="SAM" id="MobiDB-lite"/>
    </source>
</evidence>
<dbReference type="CDD" id="cd00086">
    <property type="entry name" value="homeodomain"/>
    <property type="match status" value="1"/>
</dbReference>
<dbReference type="PANTHER" id="PTHR36968:SF8">
    <property type="entry name" value="HOMEOBOX-DDT DOMAIN PROTEIN RLT3 ISOFORM X1"/>
    <property type="match status" value="1"/>
</dbReference>
<evidence type="ECO:0000259" key="8">
    <source>
        <dbReference type="PROSITE" id="PS50827"/>
    </source>
</evidence>
<feature type="domain" description="Homeobox" evidence="7">
    <location>
        <begin position="32"/>
        <end position="79"/>
    </location>
</feature>
<dbReference type="Pfam" id="PF15612">
    <property type="entry name" value="WHIM1"/>
    <property type="match status" value="1"/>
</dbReference>